<reference evidence="2" key="1">
    <citation type="submission" date="2023-03" db="EMBL/GenBank/DDBJ databases">
        <title>Massive genome expansion in bonnet fungi (Mycena s.s.) driven by repeated elements and novel gene families across ecological guilds.</title>
        <authorList>
            <consortium name="Lawrence Berkeley National Laboratory"/>
            <person name="Harder C.B."/>
            <person name="Miyauchi S."/>
            <person name="Viragh M."/>
            <person name="Kuo A."/>
            <person name="Thoen E."/>
            <person name="Andreopoulos B."/>
            <person name="Lu D."/>
            <person name="Skrede I."/>
            <person name="Drula E."/>
            <person name="Henrissat B."/>
            <person name="Morin E."/>
            <person name="Kohler A."/>
            <person name="Barry K."/>
            <person name="LaButti K."/>
            <person name="Morin E."/>
            <person name="Salamov A."/>
            <person name="Lipzen A."/>
            <person name="Mereny Z."/>
            <person name="Hegedus B."/>
            <person name="Baldrian P."/>
            <person name="Stursova M."/>
            <person name="Weitz H."/>
            <person name="Taylor A."/>
            <person name="Grigoriev I.V."/>
            <person name="Nagy L.G."/>
            <person name="Martin F."/>
            <person name="Kauserud H."/>
        </authorList>
    </citation>
    <scope>NUCLEOTIDE SEQUENCE</scope>
    <source>
        <strain evidence="2">CBHHK188m</strain>
    </source>
</reference>
<feature type="region of interest" description="Disordered" evidence="1">
    <location>
        <begin position="50"/>
        <end position="95"/>
    </location>
</feature>
<protein>
    <submittedName>
        <fullName evidence="2">Uncharacterized protein</fullName>
    </submittedName>
</protein>
<evidence type="ECO:0000313" key="2">
    <source>
        <dbReference type="EMBL" id="KAJ7782444.1"/>
    </source>
</evidence>
<dbReference type="AlphaFoldDB" id="A0AAD7KBJ8"/>
<keyword evidence="3" id="KW-1185">Reference proteome</keyword>
<feature type="region of interest" description="Disordered" evidence="1">
    <location>
        <begin position="475"/>
        <end position="496"/>
    </location>
</feature>
<dbReference type="EMBL" id="JARJLG010000003">
    <property type="protein sequence ID" value="KAJ7782444.1"/>
    <property type="molecule type" value="Genomic_DNA"/>
</dbReference>
<accession>A0AAD7KBJ8</accession>
<sequence length="583" mass="64836">MNGDALRGAFRIQSELPFKFPSTLHGLVAPKGFRVLSQFPDSSWSERLENNKTKGCEMGKNSDFATTKQGHESSKDFKQEPRRWRPNGDLEPDAGLVDPVQFTGIGACLKCYEARNLVQTPLETTSTVLSEGHFRLAGTMMQIYQNKDALLPSEFQALLKDCEATVEFYVQYQESTKLDPEVVTSSQSFDPQARQMLQRFLASEYAEKIDGERLQKIRSAFVVLEEIARTEANERNLSTLQNFLQVLQGTAKLEDVIDEFGSRMEKTFGAAQKANFTGGFTSDTPGADEDMLVFIKGLTEESGKSAMVQLMGCQEKQNFFLAAELAPPTSLPVPAAFWQLPSMSKPPASTLMRPRSLLMAHHQCHDRIKFGIYLNLPSDPAYKHLWHSYFTTCLIPTLLATGAPSIPVRIINTSFASEVTHSINFNMLCVKDSPARKKAGASRIYAQSKFVRPDSILICVTSMAVEHCSATSSSADTLTKTSFPPGKPQDRAAEPYSGSHAEAHRMCFTFNSSLAPFLSPTFRLQRSLVSQISTESKTWLRIPRDSRTTSTDSEAQNADILECLGKIKPGCIWHSISRGRFKI</sequence>
<evidence type="ECO:0000256" key="1">
    <source>
        <dbReference type="SAM" id="MobiDB-lite"/>
    </source>
</evidence>
<evidence type="ECO:0000313" key="3">
    <source>
        <dbReference type="Proteomes" id="UP001215280"/>
    </source>
</evidence>
<organism evidence="2 3">
    <name type="scientific">Mycena maculata</name>
    <dbReference type="NCBI Taxonomy" id="230809"/>
    <lineage>
        <taxon>Eukaryota</taxon>
        <taxon>Fungi</taxon>
        <taxon>Dikarya</taxon>
        <taxon>Basidiomycota</taxon>
        <taxon>Agaricomycotina</taxon>
        <taxon>Agaricomycetes</taxon>
        <taxon>Agaricomycetidae</taxon>
        <taxon>Agaricales</taxon>
        <taxon>Marasmiineae</taxon>
        <taxon>Mycenaceae</taxon>
        <taxon>Mycena</taxon>
    </lineage>
</organism>
<comment type="caution">
    <text evidence="2">The sequence shown here is derived from an EMBL/GenBank/DDBJ whole genome shotgun (WGS) entry which is preliminary data.</text>
</comment>
<feature type="compositionally biased region" description="Basic and acidic residues" evidence="1">
    <location>
        <begin position="69"/>
        <end position="88"/>
    </location>
</feature>
<dbReference type="Proteomes" id="UP001215280">
    <property type="component" value="Unassembled WGS sequence"/>
</dbReference>
<name>A0AAD7KBJ8_9AGAR</name>
<gene>
    <name evidence="2" type="ORF">DFH07DRAFT_935554</name>
</gene>
<proteinExistence type="predicted"/>